<dbReference type="PRINTS" id="PR00413">
    <property type="entry name" value="HADHALOGNASE"/>
</dbReference>
<dbReference type="GO" id="GO:0018784">
    <property type="term" value="F:(S)-2-haloacid dehalogenase activity"/>
    <property type="evidence" value="ECO:0007669"/>
    <property type="project" value="UniProtKB-UniRule"/>
</dbReference>
<protein>
    <recommendedName>
        <fullName evidence="3">(S)-2-haloacid dehalogenase</fullName>
        <ecNumber evidence="3">3.8.1.2</ecNumber>
    </recommendedName>
    <alternativeName>
        <fullName evidence="3">2-haloalkanoic acid dehalogenase</fullName>
    </alternativeName>
    <alternativeName>
        <fullName evidence="3">Halocarboxylic acid halidohydrolase</fullName>
    </alternativeName>
    <alternativeName>
        <fullName evidence="3">L-2-haloacid dehalogenase</fullName>
    </alternativeName>
</protein>
<comment type="caution">
    <text evidence="4">The sequence shown here is derived from an EMBL/GenBank/DDBJ whole genome shotgun (WGS) entry which is preliminary data.</text>
</comment>
<evidence type="ECO:0000256" key="3">
    <source>
        <dbReference type="RuleBase" id="RU368077"/>
    </source>
</evidence>
<dbReference type="SUPFAM" id="SSF56784">
    <property type="entry name" value="HAD-like"/>
    <property type="match status" value="1"/>
</dbReference>
<dbReference type="OrthoDB" id="5865007at2"/>
<evidence type="ECO:0000313" key="4">
    <source>
        <dbReference type="EMBL" id="NMT62626.1"/>
    </source>
</evidence>
<dbReference type="PANTHER" id="PTHR43316">
    <property type="entry name" value="HYDROLASE, HALOACID DELAHOGENASE-RELATED"/>
    <property type="match status" value="1"/>
</dbReference>
<dbReference type="InterPro" id="IPR006439">
    <property type="entry name" value="HAD-SF_hydro_IA"/>
</dbReference>
<comment type="function">
    <text evidence="3">Catalyzes the hydrolytic dehalogenation of small (S)-2-haloalkanoic acids to yield the corresponding (R)-2-hydroxyalkanoic acids.</text>
</comment>
<dbReference type="PANTHER" id="PTHR43316:SF3">
    <property type="entry name" value="HALOACID DEHALOGENASE, TYPE II (AFU_ORTHOLOGUE AFUA_2G07750)-RELATED"/>
    <property type="match status" value="1"/>
</dbReference>
<dbReference type="NCBIfam" id="TIGR01493">
    <property type="entry name" value="HAD-SF-IA-v2"/>
    <property type="match status" value="1"/>
</dbReference>
<dbReference type="Pfam" id="PF00702">
    <property type="entry name" value="Hydrolase"/>
    <property type="match status" value="1"/>
</dbReference>
<proteinExistence type="inferred from homology"/>
<comment type="catalytic activity">
    <reaction evidence="3">
        <text>an (S)-2-haloacid + H2O = a (2R)-2-hydroxycarboxylate + a halide anion + H(+)</text>
        <dbReference type="Rhea" id="RHEA:11192"/>
        <dbReference type="ChEBI" id="CHEBI:15377"/>
        <dbReference type="ChEBI" id="CHEBI:15378"/>
        <dbReference type="ChEBI" id="CHEBI:16042"/>
        <dbReference type="ChEBI" id="CHEBI:58314"/>
        <dbReference type="ChEBI" id="CHEBI:137405"/>
        <dbReference type="EC" id="3.8.1.2"/>
    </reaction>
</comment>
<dbReference type="NCBIfam" id="TIGR01428">
    <property type="entry name" value="HAD_type_II"/>
    <property type="match status" value="1"/>
</dbReference>
<dbReference type="InterPro" id="IPR036412">
    <property type="entry name" value="HAD-like_sf"/>
</dbReference>
<dbReference type="Gene3D" id="3.40.50.1000">
    <property type="entry name" value="HAD superfamily/HAD-like"/>
    <property type="match status" value="1"/>
</dbReference>
<organism evidence="4 5">
    <name type="scientific">Marinobacter orientalis</name>
    <dbReference type="NCBI Taxonomy" id="1928859"/>
    <lineage>
        <taxon>Bacteria</taxon>
        <taxon>Pseudomonadati</taxon>
        <taxon>Pseudomonadota</taxon>
        <taxon>Gammaproteobacteria</taxon>
        <taxon>Pseudomonadales</taxon>
        <taxon>Marinobacteraceae</taxon>
        <taxon>Marinobacter</taxon>
    </lineage>
</organism>
<dbReference type="Gene3D" id="1.10.150.240">
    <property type="entry name" value="Putative phosphatase, domain 2"/>
    <property type="match status" value="1"/>
</dbReference>
<reference evidence="4 5" key="1">
    <citation type="submission" date="2020-04" db="EMBL/GenBank/DDBJ databases">
        <title>Marinobacter oceani sp. nov., isolated from marine solar saltern.</title>
        <authorList>
            <person name="Chen X.-Y."/>
        </authorList>
    </citation>
    <scope>NUCLEOTIDE SEQUENCE [LARGE SCALE GENOMIC DNA]</scope>
    <source>
        <strain evidence="4 5">W62</strain>
    </source>
</reference>
<dbReference type="CDD" id="cd02588">
    <property type="entry name" value="HAD_L2-DEX"/>
    <property type="match status" value="1"/>
</dbReference>
<name>A0A7Y0RB83_9GAMM</name>
<dbReference type="RefSeq" id="WP_135954000.1">
    <property type="nucleotide sequence ID" value="NZ_JABCKY010000001.1"/>
</dbReference>
<keyword evidence="2 3" id="KW-0378">Hydrolase</keyword>
<dbReference type="EMBL" id="JABCKY010000001">
    <property type="protein sequence ID" value="NMT62626.1"/>
    <property type="molecule type" value="Genomic_DNA"/>
</dbReference>
<dbReference type="Proteomes" id="UP000567186">
    <property type="component" value="Unassembled WGS sequence"/>
</dbReference>
<dbReference type="EC" id="3.8.1.2" evidence="3"/>
<sequence length="223" mass="24436">MKPILAFDVYGTLVDPMGMAELLAPDAGKAAESVSAQWREKQLEFSFRKGLMRMYEDFGACTRQALRYAMASHGLDLNPEREDELMAAYLSLPAFDDSLPALKSLEGDYLMYAFSNGTYPALEKVLGHNDLLAVFDGLVSVDDIKSFKPDPAVYAYARRATGAMDQPLCLVSSNAWDVIGARAAGLMAIWVQRDAGKVFEDWGIQPNAVVRSLSELPPTLASL</sequence>
<dbReference type="SFLD" id="SFLDS00003">
    <property type="entry name" value="Haloacid_Dehalogenase"/>
    <property type="match status" value="1"/>
</dbReference>
<dbReference type="InterPro" id="IPR051540">
    <property type="entry name" value="S-2-haloacid_dehalogenase"/>
</dbReference>
<keyword evidence="5" id="KW-1185">Reference proteome</keyword>
<comment type="similarity">
    <text evidence="1 3">Belongs to the HAD-like hydrolase superfamily. S-2-haloalkanoic acid dehalogenase family.</text>
</comment>
<evidence type="ECO:0000256" key="1">
    <source>
        <dbReference type="ARBA" id="ARBA00008106"/>
    </source>
</evidence>
<dbReference type="InterPro" id="IPR023198">
    <property type="entry name" value="PGP-like_dom2"/>
</dbReference>
<gene>
    <name evidence="4" type="ORF">HIU99_03350</name>
</gene>
<dbReference type="InterPro" id="IPR023214">
    <property type="entry name" value="HAD_sf"/>
</dbReference>
<evidence type="ECO:0000256" key="2">
    <source>
        <dbReference type="ARBA" id="ARBA00022801"/>
    </source>
</evidence>
<evidence type="ECO:0000313" key="5">
    <source>
        <dbReference type="Proteomes" id="UP000567186"/>
    </source>
</evidence>
<dbReference type="InterPro" id="IPR006328">
    <property type="entry name" value="2-HAD"/>
</dbReference>
<dbReference type="AlphaFoldDB" id="A0A7Y0RB83"/>
<dbReference type="SFLD" id="SFLDG01129">
    <property type="entry name" value="C1.5:_HAD__Beta-PGM__Phosphata"/>
    <property type="match status" value="1"/>
</dbReference>
<accession>A0A7Y0RB83</accession>